<dbReference type="GO" id="GO:0005524">
    <property type="term" value="F:ATP binding"/>
    <property type="evidence" value="ECO:0007669"/>
    <property type="project" value="UniProtKB-UniRule"/>
</dbReference>
<keyword evidence="6 7" id="KW-0505">Motor protein</keyword>
<dbReference type="InterPro" id="IPR036961">
    <property type="entry name" value="Kinesin_motor_dom_sf"/>
</dbReference>
<dbReference type="GO" id="GO:0051231">
    <property type="term" value="P:spindle elongation"/>
    <property type="evidence" value="ECO:0007669"/>
    <property type="project" value="TreeGrafter"/>
</dbReference>
<dbReference type="CDD" id="cd00106">
    <property type="entry name" value="KISc"/>
    <property type="match status" value="1"/>
</dbReference>
<feature type="binding site" evidence="6">
    <location>
        <begin position="92"/>
        <end position="99"/>
    </location>
    <ligand>
        <name>ATP</name>
        <dbReference type="ChEBI" id="CHEBI:30616"/>
    </ligand>
</feature>
<keyword evidence="3 6" id="KW-0547">Nucleotide-binding</keyword>
<evidence type="ECO:0000256" key="1">
    <source>
        <dbReference type="ARBA" id="ARBA00004496"/>
    </source>
</evidence>
<dbReference type="GO" id="GO:0007018">
    <property type="term" value="P:microtubule-based movement"/>
    <property type="evidence" value="ECO:0007669"/>
    <property type="project" value="InterPro"/>
</dbReference>
<reference evidence="10 11" key="1">
    <citation type="submission" date="2016-11" db="EMBL/GenBank/DDBJ databases">
        <title>The macronuclear genome of Stentor coeruleus: a giant cell with tiny introns.</title>
        <authorList>
            <person name="Slabodnick M."/>
            <person name="Ruby J.G."/>
            <person name="Reiff S.B."/>
            <person name="Swart E.C."/>
            <person name="Gosai S."/>
            <person name="Prabakaran S."/>
            <person name="Witkowska E."/>
            <person name="Larue G.E."/>
            <person name="Fisher S."/>
            <person name="Freeman R.M."/>
            <person name="Gunawardena J."/>
            <person name="Chu W."/>
            <person name="Stover N.A."/>
            <person name="Gregory B.D."/>
            <person name="Nowacki M."/>
            <person name="Derisi J."/>
            <person name="Roy S.W."/>
            <person name="Marshall W.F."/>
            <person name="Sood P."/>
        </authorList>
    </citation>
    <scope>NUCLEOTIDE SEQUENCE [LARGE SCALE GENOMIC DNA]</scope>
    <source>
        <strain evidence="10">WM001</strain>
    </source>
</reference>
<dbReference type="OrthoDB" id="3176171at2759"/>
<accession>A0A1R2C037</accession>
<dbReference type="Gene3D" id="3.40.850.10">
    <property type="entry name" value="Kinesin motor domain"/>
    <property type="match status" value="1"/>
</dbReference>
<comment type="similarity">
    <text evidence="6 7">Belongs to the TRAFAC class myosin-kinesin ATPase superfamily. Kinesin family.</text>
</comment>
<dbReference type="PRINTS" id="PR00380">
    <property type="entry name" value="KINESINHEAVY"/>
</dbReference>
<dbReference type="GO" id="GO:0005874">
    <property type="term" value="C:microtubule"/>
    <property type="evidence" value="ECO:0007669"/>
    <property type="project" value="UniProtKB-KW"/>
</dbReference>
<dbReference type="GO" id="GO:0007052">
    <property type="term" value="P:mitotic spindle organization"/>
    <property type="evidence" value="ECO:0007669"/>
    <property type="project" value="TreeGrafter"/>
</dbReference>
<evidence type="ECO:0000256" key="2">
    <source>
        <dbReference type="ARBA" id="ARBA00022490"/>
    </source>
</evidence>
<keyword evidence="7" id="KW-0493">Microtubule</keyword>
<dbReference type="GO" id="GO:0005875">
    <property type="term" value="C:microtubule associated complex"/>
    <property type="evidence" value="ECO:0007669"/>
    <property type="project" value="TreeGrafter"/>
</dbReference>
<dbReference type="Proteomes" id="UP000187209">
    <property type="component" value="Unassembled WGS sequence"/>
</dbReference>
<dbReference type="PANTHER" id="PTHR47969:SF15">
    <property type="entry name" value="CHROMOSOME-ASSOCIATED KINESIN KIF4A-RELATED"/>
    <property type="match status" value="1"/>
</dbReference>
<evidence type="ECO:0000256" key="3">
    <source>
        <dbReference type="ARBA" id="ARBA00022741"/>
    </source>
</evidence>
<evidence type="ECO:0000256" key="8">
    <source>
        <dbReference type="SAM" id="Coils"/>
    </source>
</evidence>
<dbReference type="GO" id="GO:0003777">
    <property type="term" value="F:microtubule motor activity"/>
    <property type="evidence" value="ECO:0007669"/>
    <property type="project" value="InterPro"/>
</dbReference>
<dbReference type="InterPro" id="IPR027417">
    <property type="entry name" value="P-loop_NTPase"/>
</dbReference>
<name>A0A1R2C037_9CILI</name>
<dbReference type="SUPFAM" id="SSF52540">
    <property type="entry name" value="P-loop containing nucleoside triphosphate hydrolases"/>
    <property type="match status" value="1"/>
</dbReference>
<dbReference type="EMBL" id="MPUH01000344">
    <property type="protein sequence ID" value="OMJ82340.1"/>
    <property type="molecule type" value="Genomic_DNA"/>
</dbReference>
<gene>
    <name evidence="10" type="ORF">SteCoe_17001</name>
</gene>
<dbReference type="PROSITE" id="PS00411">
    <property type="entry name" value="KINESIN_MOTOR_1"/>
    <property type="match status" value="1"/>
</dbReference>
<dbReference type="GO" id="GO:0005737">
    <property type="term" value="C:cytoplasm"/>
    <property type="evidence" value="ECO:0007669"/>
    <property type="project" value="UniProtKB-SubCell"/>
</dbReference>
<evidence type="ECO:0000259" key="9">
    <source>
        <dbReference type="PROSITE" id="PS50067"/>
    </source>
</evidence>
<feature type="coiled-coil region" evidence="8">
    <location>
        <begin position="471"/>
        <end position="553"/>
    </location>
</feature>
<keyword evidence="11" id="KW-1185">Reference proteome</keyword>
<evidence type="ECO:0000256" key="5">
    <source>
        <dbReference type="ARBA" id="ARBA00023054"/>
    </source>
</evidence>
<comment type="subcellular location">
    <subcellularLocation>
        <location evidence="1">Cytoplasm</location>
    </subcellularLocation>
</comment>
<dbReference type="InterPro" id="IPR019821">
    <property type="entry name" value="Kinesin_motor_CS"/>
</dbReference>
<organism evidence="10 11">
    <name type="scientific">Stentor coeruleus</name>
    <dbReference type="NCBI Taxonomy" id="5963"/>
    <lineage>
        <taxon>Eukaryota</taxon>
        <taxon>Sar</taxon>
        <taxon>Alveolata</taxon>
        <taxon>Ciliophora</taxon>
        <taxon>Postciliodesmatophora</taxon>
        <taxon>Heterotrichea</taxon>
        <taxon>Heterotrichida</taxon>
        <taxon>Stentoridae</taxon>
        <taxon>Stentor</taxon>
    </lineage>
</organism>
<evidence type="ECO:0000256" key="6">
    <source>
        <dbReference type="PROSITE-ProRule" id="PRU00283"/>
    </source>
</evidence>
<keyword evidence="5 8" id="KW-0175">Coiled coil</keyword>
<proteinExistence type="inferred from homology"/>
<keyword evidence="2" id="KW-0963">Cytoplasm</keyword>
<dbReference type="GO" id="GO:0008017">
    <property type="term" value="F:microtubule binding"/>
    <property type="evidence" value="ECO:0007669"/>
    <property type="project" value="InterPro"/>
</dbReference>
<protein>
    <recommendedName>
        <fullName evidence="7">Kinesin-like protein</fullName>
    </recommendedName>
</protein>
<evidence type="ECO:0000313" key="11">
    <source>
        <dbReference type="Proteomes" id="UP000187209"/>
    </source>
</evidence>
<dbReference type="InterPro" id="IPR027640">
    <property type="entry name" value="Kinesin-like_fam"/>
</dbReference>
<dbReference type="PROSITE" id="PS50067">
    <property type="entry name" value="KINESIN_MOTOR_2"/>
    <property type="match status" value="1"/>
</dbReference>
<evidence type="ECO:0000313" key="10">
    <source>
        <dbReference type="EMBL" id="OMJ82340.1"/>
    </source>
</evidence>
<dbReference type="InterPro" id="IPR001752">
    <property type="entry name" value="Kinesin_motor_dom"/>
</dbReference>
<feature type="domain" description="Kinesin motor" evidence="9">
    <location>
        <begin position="7"/>
        <end position="348"/>
    </location>
</feature>
<comment type="caution">
    <text evidence="10">The sequence shown here is derived from an EMBL/GenBank/DDBJ whole genome shotgun (WGS) entry which is preliminary data.</text>
</comment>
<dbReference type="PANTHER" id="PTHR47969">
    <property type="entry name" value="CHROMOSOME-ASSOCIATED KINESIN KIF4A-RELATED"/>
    <property type="match status" value="1"/>
</dbReference>
<evidence type="ECO:0000256" key="7">
    <source>
        <dbReference type="RuleBase" id="RU000394"/>
    </source>
</evidence>
<dbReference type="CDD" id="cd14686">
    <property type="entry name" value="bZIP"/>
    <property type="match status" value="1"/>
</dbReference>
<keyword evidence="4 6" id="KW-0067">ATP-binding</keyword>
<dbReference type="Pfam" id="PF00225">
    <property type="entry name" value="Kinesin"/>
    <property type="match status" value="1"/>
</dbReference>
<dbReference type="AlphaFoldDB" id="A0A1R2C037"/>
<dbReference type="SMART" id="SM00129">
    <property type="entry name" value="KISc"/>
    <property type="match status" value="1"/>
</dbReference>
<sequence length="642" mass="73335">MESKGTRIGVVVRVRPFLNKELKSGCTNDRIEVNSDDKTITVFSDQKQQKRFEFDEVFDESISQEVLYNQLKLDNLIKKVIEGYNATIFAYGPTGSGKTYTMEGYDYDKNLKPVLRDELKLGLIPRLVKNLFEEIKKAPKHIEYTVYCTYIQIYKENIYDLLNPAQIKPPGLKLRWNQQEEFYVENLFMHPCYSANEVLNHYNSGLKNRITSSHNANTTSSRSHSLLTLNIEAMDSETGSILTSRLQLVDLAGSEKVSQTGNEGSALKESIEINKALFTLRQVISTLASMRDGEASFVPYRDSKLTSLLKPSIGGNSYCLMIACIAPLDSFFDDNLSTLAYATKAACISNEPIKNIDPKTKVIKELRKEVKRLNFELKLANQQIMMLTEIVNLDPKEQATRLKEVEKLPMKAENLTRIQNLRSNIESMSPSSPLKWQSQTAYSKFSDAEFSDFSLSPEILSEKLYDSVKMIRDLMNSNKKLKDVVSDLTQQKRALEAENIQLQNENQDLQEKMEALENIVKGKGNSSKINSEIWMLQKEREGLIKRIELLEKENKTTNVVPINKGEWGWKSKRTVLRGRKHIDTVKPLSVVVSDRHYDPRNTIGRVTPKAVYRPLTQDYPIDMSKQEAINTLSQILMKGMPY</sequence>
<evidence type="ECO:0000256" key="4">
    <source>
        <dbReference type="ARBA" id="ARBA00022840"/>
    </source>
</evidence>